<evidence type="ECO:0000256" key="1">
    <source>
        <dbReference type="SAM" id="MobiDB-lite"/>
    </source>
</evidence>
<proteinExistence type="predicted"/>
<comment type="caution">
    <text evidence="2">The sequence shown here is derived from an EMBL/GenBank/DDBJ whole genome shotgun (WGS) entry which is preliminary data.</text>
</comment>
<protein>
    <submittedName>
        <fullName evidence="2">Uncharacterized protein</fullName>
    </submittedName>
</protein>
<sequence length="157" mass="16430">MASRVLKSLEIIESSLVPDAPTVAHTPCPAPRPTPIADQMAFAVFSSGPRYSSDRPIGGSPRTITVDLSHIQSQLDLLQFQLGSLLQQQSSGSTATLATGTSTAFHAKTSHPTWVLDSGTNDQMTGTPSPSGPDAVTIPTNLDGLSRPIPLFNSPPV</sequence>
<evidence type="ECO:0000313" key="2">
    <source>
        <dbReference type="EMBL" id="GFY88062.1"/>
    </source>
</evidence>
<name>A0A7J0EP21_9ERIC</name>
<dbReference type="AlphaFoldDB" id="A0A7J0EP21"/>
<evidence type="ECO:0000313" key="3">
    <source>
        <dbReference type="Proteomes" id="UP000585474"/>
    </source>
</evidence>
<feature type="region of interest" description="Disordered" evidence="1">
    <location>
        <begin position="112"/>
        <end position="157"/>
    </location>
</feature>
<organism evidence="2 3">
    <name type="scientific">Actinidia rufa</name>
    <dbReference type="NCBI Taxonomy" id="165716"/>
    <lineage>
        <taxon>Eukaryota</taxon>
        <taxon>Viridiplantae</taxon>
        <taxon>Streptophyta</taxon>
        <taxon>Embryophyta</taxon>
        <taxon>Tracheophyta</taxon>
        <taxon>Spermatophyta</taxon>
        <taxon>Magnoliopsida</taxon>
        <taxon>eudicotyledons</taxon>
        <taxon>Gunneridae</taxon>
        <taxon>Pentapetalae</taxon>
        <taxon>asterids</taxon>
        <taxon>Ericales</taxon>
        <taxon>Actinidiaceae</taxon>
        <taxon>Actinidia</taxon>
    </lineage>
</organism>
<gene>
    <name evidence="2" type="ORF">Acr_06g0000020</name>
</gene>
<dbReference type="EMBL" id="BJWL01000006">
    <property type="protein sequence ID" value="GFY88062.1"/>
    <property type="molecule type" value="Genomic_DNA"/>
</dbReference>
<feature type="compositionally biased region" description="Polar residues" evidence="1">
    <location>
        <begin position="118"/>
        <end position="129"/>
    </location>
</feature>
<reference evidence="2 3" key="1">
    <citation type="submission" date="2019-07" db="EMBL/GenBank/DDBJ databases">
        <title>De Novo Assembly of kiwifruit Actinidia rufa.</title>
        <authorList>
            <person name="Sugita-Konishi S."/>
            <person name="Sato K."/>
            <person name="Mori E."/>
            <person name="Abe Y."/>
            <person name="Kisaki G."/>
            <person name="Hamano K."/>
            <person name="Suezawa K."/>
            <person name="Otani M."/>
            <person name="Fukuda T."/>
            <person name="Manabe T."/>
            <person name="Gomi K."/>
            <person name="Tabuchi M."/>
            <person name="Akimitsu K."/>
            <person name="Kataoka I."/>
        </authorList>
    </citation>
    <scope>NUCLEOTIDE SEQUENCE [LARGE SCALE GENOMIC DNA]</scope>
    <source>
        <strain evidence="3">cv. Fuchu</strain>
    </source>
</reference>
<accession>A0A7J0EP21</accession>
<dbReference type="Proteomes" id="UP000585474">
    <property type="component" value="Unassembled WGS sequence"/>
</dbReference>
<keyword evidence="3" id="KW-1185">Reference proteome</keyword>